<dbReference type="PROSITE" id="PS51006">
    <property type="entry name" value="PABS_2"/>
    <property type="match status" value="1"/>
</dbReference>
<dbReference type="PANTHER" id="PTHR43317:SF1">
    <property type="entry name" value="THERMOSPERMINE SYNTHASE ACAULIS5"/>
    <property type="match status" value="1"/>
</dbReference>
<dbReference type="InterPro" id="IPR029063">
    <property type="entry name" value="SAM-dependent_MTases_sf"/>
</dbReference>
<reference evidence="7 8" key="1">
    <citation type="submission" date="2018-09" db="EMBL/GenBank/DDBJ databases">
        <title>Characterization of the phylogenetic diversity of five novel species belonging to the genus Bifidobacterium.</title>
        <authorList>
            <person name="Lugli G.A."/>
            <person name="Duranti S."/>
            <person name="Milani C."/>
        </authorList>
    </citation>
    <scope>NUCLEOTIDE SEQUENCE [LARGE SCALE GENOMIC DNA]</scope>
    <source>
        <strain evidence="7 8">2034B</strain>
    </source>
</reference>
<keyword evidence="5" id="KW-0472">Membrane</keyword>
<proteinExistence type="inferred from homology"/>
<keyword evidence="5" id="KW-0812">Transmembrane</keyword>
<feature type="transmembrane region" description="Helical" evidence="5">
    <location>
        <begin position="50"/>
        <end position="71"/>
    </location>
</feature>
<feature type="transmembrane region" description="Helical" evidence="5">
    <location>
        <begin position="216"/>
        <end position="241"/>
    </location>
</feature>
<keyword evidence="8" id="KW-1185">Reference proteome</keyword>
<sequence length="590" mass="64004">MAKVDVQSERPILKSKLFLYVTEFFSGMGVMAAELGASRLLAPYFSSSQIVWTIIIGTIMIALALGALFGGRWADKDPNPDRLYLRILIAAVWIALIPLVGKYVIILVSGLLIVTVSTNFLIIAAFISCMIIFVPPLFLLGTVTPGLNKFATDSLENNASVVGRLSACNTVGSILGTFLPTFVTIPAVGTFVTFLIFSGLLLALALAYFIASRIRIVVCVVSAVVFVVSAVLSPMTGFAFWENRSAIAYEGESIYNYLQVKNLSDRTILSTNVLFGVQSVTMKNQGLTGMYYDTALAAPALADHARSALILGMGTGTYARQLKRYYPNMKVTGVEIDQKITDLAAEYFDEPADIPVSTYDGRAWLSAATDTYDVIMVDAYQDITIPFQMSSDEFFSMVRRHLNPGGVMVVNMNMISDGAGSINESLQATIANAFNGACRVGTTYTADVPGTTNRELFAKAPTAAERQQFATQDGACDDSQRSIGQIATISKPVTSTMYADVQADALRDSTLRRTGNEELAQYMEDVAERMTAVRDPSNDTGDRRLILTDDRAPVEVLGMKAIDQLIAQEAGPYRELLKREGIGGLLKSVQ</sequence>
<gene>
    <name evidence="7" type="ORF">D2E25_0535</name>
</gene>
<evidence type="ECO:0000313" key="8">
    <source>
        <dbReference type="Proteomes" id="UP000287533"/>
    </source>
</evidence>
<feature type="transmembrane region" description="Helical" evidence="5">
    <location>
        <begin position="161"/>
        <end position="179"/>
    </location>
</feature>
<evidence type="ECO:0000256" key="1">
    <source>
        <dbReference type="ARBA" id="ARBA00007867"/>
    </source>
</evidence>
<dbReference type="NCBIfam" id="NF037959">
    <property type="entry name" value="MFS_SpdSyn"/>
    <property type="match status" value="1"/>
</dbReference>
<dbReference type="EMBL" id="QXGL01000001">
    <property type="protein sequence ID" value="RSX54227.1"/>
    <property type="molecule type" value="Genomic_DNA"/>
</dbReference>
<dbReference type="RefSeq" id="WP_241216947.1">
    <property type="nucleotide sequence ID" value="NZ_QXGL01000001.1"/>
</dbReference>
<dbReference type="GO" id="GO:0016740">
    <property type="term" value="F:transferase activity"/>
    <property type="evidence" value="ECO:0007669"/>
    <property type="project" value="UniProtKB-UniRule"/>
</dbReference>
<name>A0A430FN28_9BIFI</name>
<feature type="transmembrane region" description="Helical" evidence="5">
    <location>
        <begin position="185"/>
        <end position="209"/>
    </location>
</feature>
<feature type="active site" description="Proton acceptor" evidence="4">
    <location>
        <position position="378"/>
    </location>
</feature>
<dbReference type="SUPFAM" id="SSF53335">
    <property type="entry name" value="S-adenosyl-L-methionine-dependent methyltransferases"/>
    <property type="match status" value="1"/>
</dbReference>
<dbReference type="Gene3D" id="3.40.50.150">
    <property type="entry name" value="Vaccinia Virus protein VP39"/>
    <property type="match status" value="1"/>
</dbReference>
<dbReference type="CDD" id="cd02440">
    <property type="entry name" value="AdoMet_MTases"/>
    <property type="match status" value="1"/>
</dbReference>
<comment type="similarity">
    <text evidence="1">Belongs to the spermidine/spermine synthase family.</text>
</comment>
<dbReference type="Proteomes" id="UP000287533">
    <property type="component" value="Unassembled WGS sequence"/>
</dbReference>
<protein>
    <submittedName>
        <fullName evidence="7">Spermidine synthase</fullName>
    </submittedName>
</protein>
<evidence type="ECO:0000256" key="2">
    <source>
        <dbReference type="ARBA" id="ARBA00022679"/>
    </source>
</evidence>
<comment type="caution">
    <text evidence="7">The sequence shown here is derived from an EMBL/GenBank/DDBJ whole genome shotgun (WGS) entry which is preliminary data.</text>
</comment>
<dbReference type="GO" id="GO:0006596">
    <property type="term" value="P:polyamine biosynthetic process"/>
    <property type="evidence" value="ECO:0007669"/>
    <property type="project" value="UniProtKB-UniRule"/>
</dbReference>
<feature type="transmembrane region" description="Helical" evidence="5">
    <location>
        <begin position="83"/>
        <end position="114"/>
    </location>
</feature>
<evidence type="ECO:0000259" key="6">
    <source>
        <dbReference type="PROSITE" id="PS51006"/>
    </source>
</evidence>
<feature type="transmembrane region" description="Helical" evidence="5">
    <location>
        <begin position="17"/>
        <end position="38"/>
    </location>
</feature>
<feature type="domain" description="PABS" evidence="6">
    <location>
        <begin position="223"/>
        <end position="464"/>
    </location>
</feature>
<accession>A0A430FN28</accession>
<keyword evidence="3 4" id="KW-0620">Polyamine biosynthesis</keyword>
<organism evidence="7 8">
    <name type="scientific">Bifidobacterium goeldii</name>
    <dbReference type="NCBI Taxonomy" id="2306975"/>
    <lineage>
        <taxon>Bacteria</taxon>
        <taxon>Bacillati</taxon>
        <taxon>Actinomycetota</taxon>
        <taxon>Actinomycetes</taxon>
        <taxon>Bifidobacteriales</taxon>
        <taxon>Bifidobacteriaceae</taxon>
        <taxon>Bifidobacterium</taxon>
    </lineage>
</organism>
<dbReference type="InterPro" id="IPR030374">
    <property type="entry name" value="PABS"/>
</dbReference>
<dbReference type="Pfam" id="PF01564">
    <property type="entry name" value="Spermine_synth"/>
    <property type="match status" value="1"/>
</dbReference>
<dbReference type="AlphaFoldDB" id="A0A430FN28"/>
<evidence type="ECO:0000313" key="7">
    <source>
        <dbReference type="EMBL" id="RSX54227.1"/>
    </source>
</evidence>
<evidence type="ECO:0000256" key="5">
    <source>
        <dbReference type="SAM" id="Phobius"/>
    </source>
</evidence>
<evidence type="ECO:0000256" key="3">
    <source>
        <dbReference type="ARBA" id="ARBA00023115"/>
    </source>
</evidence>
<keyword evidence="2 4" id="KW-0808">Transferase</keyword>
<feature type="transmembrane region" description="Helical" evidence="5">
    <location>
        <begin position="120"/>
        <end position="140"/>
    </location>
</feature>
<evidence type="ECO:0000256" key="4">
    <source>
        <dbReference type="PROSITE-ProRule" id="PRU00354"/>
    </source>
</evidence>
<dbReference type="PANTHER" id="PTHR43317">
    <property type="entry name" value="THERMOSPERMINE SYNTHASE ACAULIS5"/>
    <property type="match status" value="1"/>
</dbReference>
<keyword evidence="5" id="KW-1133">Transmembrane helix</keyword>